<dbReference type="Pfam" id="PF10294">
    <property type="entry name" value="Methyltransf_16"/>
    <property type="match status" value="1"/>
</dbReference>
<keyword evidence="3" id="KW-1185">Reference proteome</keyword>
<evidence type="ECO:0000313" key="3">
    <source>
        <dbReference type="Proteomes" id="UP001151582"/>
    </source>
</evidence>
<dbReference type="InterPro" id="IPR019410">
    <property type="entry name" value="Methyltransf_16"/>
</dbReference>
<evidence type="ECO:0008006" key="4">
    <source>
        <dbReference type="Google" id="ProtNLM"/>
    </source>
</evidence>
<dbReference type="Gene3D" id="3.40.50.150">
    <property type="entry name" value="Vaccinia Virus protein VP39"/>
    <property type="match status" value="1"/>
</dbReference>
<name>A0A9W8B6M7_9FUNG</name>
<feature type="region of interest" description="Disordered" evidence="1">
    <location>
        <begin position="37"/>
        <end position="62"/>
    </location>
</feature>
<gene>
    <name evidence="2" type="ORF">H4R34_001201</name>
</gene>
<dbReference type="EMBL" id="JANBQB010000050">
    <property type="protein sequence ID" value="KAJ1983548.1"/>
    <property type="molecule type" value="Genomic_DNA"/>
</dbReference>
<dbReference type="Proteomes" id="UP001151582">
    <property type="component" value="Unassembled WGS sequence"/>
</dbReference>
<dbReference type="PANTHER" id="PTHR14614:SF130">
    <property type="entry name" value="PROTEIN-LYSINE N-METHYLTRANSFERASE EEF2KMT"/>
    <property type="match status" value="1"/>
</dbReference>
<dbReference type="SUPFAM" id="SSF53335">
    <property type="entry name" value="S-adenosyl-L-methionine-dependent methyltransferases"/>
    <property type="match status" value="1"/>
</dbReference>
<dbReference type="PANTHER" id="PTHR14614">
    <property type="entry name" value="HEPATOCELLULAR CARCINOMA-ASSOCIATED ANTIGEN"/>
    <property type="match status" value="1"/>
</dbReference>
<proteinExistence type="predicted"/>
<accession>A0A9W8B6M7</accession>
<reference evidence="2" key="1">
    <citation type="submission" date="2022-07" db="EMBL/GenBank/DDBJ databases">
        <title>Phylogenomic reconstructions and comparative analyses of Kickxellomycotina fungi.</title>
        <authorList>
            <person name="Reynolds N.K."/>
            <person name="Stajich J.E."/>
            <person name="Barry K."/>
            <person name="Grigoriev I.V."/>
            <person name="Crous P."/>
            <person name="Smith M.E."/>
        </authorList>
    </citation>
    <scope>NUCLEOTIDE SEQUENCE</scope>
    <source>
        <strain evidence="2">RSA 567</strain>
    </source>
</reference>
<evidence type="ECO:0000313" key="2">
    <source>
        <dbReference type="EMBL" id="KAJ1983548.1"/>
    </source>
</evidence>
<dbReference type="OrthoDB" id="443981at2759"/>
<protein>
    <recommendedName>
        <fullName evidence="4">Methyltransferase-domain-containing protein</fullName>
    </recommendedName>
</protein>
<sequence>MAHHLLSHPSMARFPPLPVQFFDDAQALAELSGDRPETVCSAAHGSGNNHSQGDEESDSFCAQPHSTTTLDAQWAPYFCRALTLAEADLIVQQLHVAIIQALSSSADHRHPALGDDPEHGSVQVGADEPGTELIDLVELWDRLGWTYSNQSKQVGHCQTQKANQVWIGWFSKVVQRATECLQVLEDDDEADGGHINGHDQATSFAEVQRLNDSANRVMQLASEAIANLCGKTASGPVTRQFSVGGVTIAIREPAFAEVDLGYKTWGASFLLADQIVRGAIDIRGKRVLELGAGTGLGGLVCALQGARHVCLTDYHDKIIRNLDHNLALNNVQSIASATCLDWSWFASDPKMTECQALIRAAGLFAEPFDVIVAADIIYELEHTRWIARLVHHVLQARRQASMAATAEEPTFYIMSPLRHSHSQEMATWNVAMAQQGHCRLARTELVANQAYGDAAAQYQLQQWVLMA</sequence>
<evidence type="ECO:0000256" key="1">
    <source>
        <dbReference type="SAM" id="MobiDB-lite"/>
    </source>
</evidence>
<organism evidence="2 3">
    <name type="scientific">Dimargaris verticillata</name>
    <dbReference type="NCBI Taxonomy" id="2761393"/>
    <lineage>
        <taxon>Eukaryota</taxon>
        <taxon>Fungi</taxon>
        <taxon>Fungi incertae sedis</taxon>
        <taxon>Zoopagomycota</taxon>
        <taxon>Kickxellomycotina</taxon>
        <taxon>Dimargaritomycetes</taxon>
        <taxon>Dimargaritales</taxon>
        <taxon>Dimargaritaceae</taxon>
        <taxon>Dimargaris</taxon>
    </lineage>
</organism>
<dbReference type="InterPro" id="IPR029063">
    <property type="entry name" value="SAM-dependent_MTases_sf"/>
</dbReference>
<dbReference type="AlphaFoldDB" id="A0A9W8B6M7"/>
<comment type="caution">
    <text evidence="2">The sequence shown here is derived from an EMBL/GenBank/DDBJ whole genome shotgun (WGS) entry which is preliminary data.</text>
</comment>